<gene>
    <name evidence="2" type="ORF">DVI03_00965</name>
</gene>
<dbReference type="AlphaFoldDB" id="A0AAD2LKP8"/>
<dbReference type="EMBL" id="AACQYW010000002">
    <property type="protein sequence ID" value="EAL7594301.1"/>
    <property type="molecule type" value="Genomic_DNA"/>
</dbReference>
<evidence type="ECO:0008006" key="4">
    <source>
        <dbReference type="Google" id="ProtNLM"/>
    </source>
</evidence>
<keyword evidence="1" id="KW-0812">Transmembrane</keyword>
<organism evidence="2 3">
    <name type="scientific">Campylobacter jejuni</name>
    <dbReference type="NCBI Taxonomy" id="197"/>
    <lineage>
        <taxon>Bacteria</taxon>
        <taxon>Pseudomonadati</taxon>
        <taxon>Campylobacterota</taxon>
        <taxon>Epsilonproteobacteria</taxon>
        <taxon>Campylobacterales</taxon>
        <taxon>Campylobacteraceae</taxon>
        <taxon>Campylobacter</taxon>
    </lineage>
</organism>
<evidence type="ECO:0000256" key="1">
    <source>
        <dbReference type="SAM" id="Phobius"/>
    </source>
</evidence>
<keyword evidence="1" id="KW-0472">Membrane</keyword>
<name>A0AAD2LKP8_CAMJU</name>
<dbReference type="Proteomes" id="UP000343544">
    <property type="component" value="Unassembled WGS sequence"/>
</dbReference>
<comment type="caution">
    <text evidence="2">The sequence shown here is derived from an EMBL/GenBank/DDBJ whole genome shotgun (WGS) entry which is preliminary data.</text>
</comment>
<reference evidence="2 3" key="1">
    <citation type="submission" date="2018-07" db="EMBL/GenBank/DDBJ databases">
        <authorList>
            <consortium name="PulseNet: The National Subtyping Network for Foodborne Disease Surveillance"/>
            <person name="Tarr C.L."/>
            <person name="Trees E."/>
            <person name="Katz L.S."/>
            <person name="Carleton-Romer H.A."/>
            <person name="Stroika S."/>
            <person name="Kucerova Z."/>
            <person name="Roache K.F."/>
            <person name="Sabol A.L."/>
            <person name="Besser J."/>
            <person name="Gerner-Smidt P."/>
        </authorList>
    </citation>
    <scope>NUCLEOTIDE SEQUENCE [LARGE SCALE GENOMIC DNA]</scope>
    <source>
        <strain evidence="2 3">PNUSAC005307</strain>
    </source>
</reference>
<evidence type="ECO:0000313" key="3">
    <source>
        <dbReference type="Proteomes" id="UP000343544"/>
    </source>
</evidence>
<keyword evidence="1" id="KW-1133">Transmembrane helix</keyword>
<accession>A0AAD2LKP8</accession>
<feature type="transmembrane region" description="Helical" evidence="1">
    <location>
        <begin position="442"/>
        <end position="459"/>
    </location>
</feature>
<dbReference type="SUPFAM" id="SSF52266">
    <property type="entry name" value="SGNH hydrolase"/>
    <property type="match status" value="1"/>
</dbReference>
<proteinExistence type="predicted"/>
<evidence type="ECO:0000313" key="2">
    <source>
        <dbReference type="EMBL" id="EAL7594301.1"/>
    </source>
</evidence>
<protein>
    <recommendedName>
        <fullName evidence="4">Sugar transferase</fullName>
    </recommendedName>
</protein>
<sequence>MHKKNIVLLGASNSRVPGGLAAGLNQNNISLYNLSIGGTDSIHKIYELKRKENQEFLHKADLIVLEVNIMDCAMVTGYYGYESLDFKMVRNVSYLYEQLYLLNKKILVLLLFDLRCVSDGPKKQSANLIMQTHKNLTLFYDFNLIDVHQKMIDTQCYKFYSTSLDPYHLLATIMYQLGKNISENLSYFKFSERKLIFETNTIFKVLSPMNLVNNASPKHFKDLLYEDKYIEISDKDLIYFPKQYIGYRVLGVHTFFPPKKGALATWTSMCQNYFSMVFKNSQKELVKSFRCYYNFDWLYDDFLIDNHTVVTFNKDNLSLNEISYETLIVDNLPNTLPKAGIVNFLLVKNDANFIRSRDAILQYKHENDFSHLIPPIEIYRDIIEEYTLKTGNLIKISSLNQQISSLTQQLNHFKTFSTAKQRIQNQLAYRLGQAMIINSKNFLGYIFLPYILLSIVILYKQEQKNYKHKIKLNPESTLPPLETYPDYNEALKEKKCFTYKLGLALIEANKKWYGGGYIKLWFKIRRLRKEFKKSRK</sequence>